<dbReference type="RefSeq" id="WP_139302152.1">
    <property type="nucleotide sequence ID" value="NZ_AP024907.1"/>
</dbReference>
<dbReference type="Proteomes" id="UP000184774">
    <property type="component" value="Unassembled WGS sequence"/>
</dbReference>
<reference evidence="7 8" key="1">
    <citation type="submission" date="2016-12" db="EMBL/GenBank/DDBJ databases">
        <authorList>
            <person name="Song W.-J."/>
            <person name="Kurnit D.M."/>
        </authorList>
    </citation>
    <scope>NUCLEOTIDE SEQUENCE [LARGE SCALE GENOMIC DNA]</scope>
    <source>
        <strain evidence="7 8">CECT 9026</strain>
    </source>
</reference>
<dbReference type="PROSITE" id="PS51007">
    <property type="entry name" value="CYTC"/>
    <property type="match status" value="1"/>
</dbReference>
<dbReference type="GO" id="GO:0020037">
    <property type="term" value="F:heme binding"/>
    <property type="evidence" value="ECO:0007669"/>
    <property type="project" value="InterPro"/>
</dbReference>
<accession>A0A1N6M9X5</accession>
<keyword evidence="3 4" id="KW-0408">Iron</keyword>
<feature type="chain" id="PRO_5013269540" description="Cytochrome c domain-containing protein" evidence="5">
    <location>
        <begin position="25"/>
        <end position="213"/>
    </location>
</feature>
<organism evidence="7 8">
    <name type="scientific">Vibrio spartinae</name>
    <dbReference type="NCBI Taxonomy" id="1918945"/>
    <lineage>
        <taxon>Bacteria</taxon>
        <taxon>Pseudomonadati</taxon>
        <taxon>Pseudomonadota</taxon>
        <taxon>Gammaproteobacteria</taxon>
        <taxon>Vibrionales</taxon>
        <taxon>Vibrionaceae</taxon>
        <taxon>Vibrio</taxon>
    </lineage>
</organism>
<keyword evidence="1 4" id="KW-0349">Heme</keyword>
<evidence type="ECO:0000256" key="4">
    <source>
        <dbReference type="PROSITE-ProRule" id="PRU00433"/>
    </source>
</evidence>
<evidence type="ECO:0000313" key="8">
    <source>
        <dbReference type="Proteomes" id="UP000184774"/>
    </source>
</evidence>
<dbReference type="InterPro" id="IPR009056">
    <property type="entry name" value="Cyt_c-like_dom"/>
</dbReference>
<evidence type="ECO:0000256" key="3">
    <source>
        <dbReference type="ARBA" id="ARBA00023004"/>
    </source>
</evidence>
<keyword evidence="5" id="KW-0732">Signal</keyword>
<evidence type="ECO:0000259" key="6">
    <source>
        <dbReference type="PROSITE" id="PS51007"/>
    </source>
</evidence>
<keyword evidence="2 4" id="KW-0479">Metal-binding</keyword>
<evidence type="ECO:0000256" key="5">
    <source>
        <dbReference type="SAM" id="SignalP"/>
    </source>
</evidence>
<proteinExistence type="predicted"/>
<protein>
    <recommendedName>
        <fullName evidence="6">Cytochrome c domain-containing protein</fullName>
    </recommendedName>
</protein>
<dbReference type="InterPro" id="IPR036909">
    <property type="entry name" value="Cyt_c-like_dom_sf"/>
</dbReference>
<dbReference type="EMBL" id="FSSB01000028">
    <property type="protein sequence ID" value="SIO96166.1"/>
    <property type="molecule type" value="Genomic_DNA"/>
</dbReference>
<sequence length="213" mass="23604">MNMRKPLACFAALLLGLNSITAFAHEGMHDSERDSGLKEVNQDVPALALDSAEFKQAQNLFRTVGGYGCTACHGLFAQGGGNVGGNIRDHSLSQINYALQNEPTMKLLNNALSDGDKYALAGYLKALGKLELIEWTIDGEVSYTKVEIDKESDNQLVIFNKTFDSIDLSLMPIGNNHTLSIEPYATESYTWKAQPGEYRLQYNQHVLDMSFRF</sequence>
<evidence type="ECO:0000256" key="2">
    <source>
        <dbReference type="ARBA" id="ARBA00022723"/>
    </source>
</evidence>
<gene>
    <name evidence="7" type="ORF">VSP9026_03948</name>
</gene>
<dbReference type="OrthoDB" id="5872844at2"/>
<dbReference type="Gene3D" id="1.10.760.10">
    <property type="entry name" value="Cytochrome c-like domain"/>
    <property type="match status" value="1"/>
</dbReference>
<dbReference type="GO" id="GO:0046872">
    <property type="term" value="F:metal ion binding"/>
    <property type="evidence" value="ECO:0007669"/>
    <property type="project" value="UniProtKB-KW"/>
</dbReference>
<name>A0A1N6M9X5_9VIBR</name>
<dbReference type="SUPFAM" id="SSF46626">
    <property type="entry name" value="Cytochrome c"/>
    <property type="match status" value="1"/>
</dbReference>
<evidence type="ECO:0000313" key="7">
    <source>
        <dbReference type="EMBL" id="SIO96166.1"/>
    </source>
</evidence>
<dbReference type="AlphaFoldDB" id="A0A1N6M9X5"/>
<dbReference type="GO" id="GO:0009055">
    <property type="term" value="F:electron transfer activity"/>
    <property type="evidence" value="ECO:0007669"/>
    <property type="project" value="InterPro"/>
</dbReference>
<evidence type="ECO:0000256" key="1">
    <source>
        <dbReference type="ARBA" id="ARBA00022617"/>
    </source>
</evidence>
<feature type="domain" description="Cytochrome c" evidence="6">
    <location>
        <begin position="52"/>
        <end position="128"/>
    </location>
</feature>
<feature type="signal peptide" evidence="5">
    <location>
        <begin position="1"/>
        <end position="24"/>
    </location>
</feature>